<evidence type="ECO:0000256" key="1">
    <source>
        <dbReference type="ARBA" id="ARBA00006484"/>
    </source>
</evidence>
<dbReference type="AlphaFoldDB" id="A0A9W9QCB6"/>
<gene>
    <name evidence="5" type="ORF">N7476_000859</name>
</gene>
<evidence type="ECO:0000256" key="4">
    <source>
        <dbReference type="RuleBase" id="RU000363"/>
    </source>
</evidence>
<evidence type="ECO:0000313" key="6">
    <source>
        <dbReference type="Proteomes" id="UP001147746"/>
    </source>
</evidence>
<protein>
    <submittedName>
        <fullName evidence="5">Short-chain dehydrogenase/reductase SDR</fullName>
    </submittedName>
</protein>
<reference evidence="5" key="1">
    <citation type="submission" date="2022-12" db="EMBL/GenBank/DDBJ databases">
        <authorList>
            <person name="Petersen C."/>
        </authorList>
    </citation>
    <scope>NUCLEOTIDE SEQUENCE</scope>
    <source>
        <strain evidence="5">IBT 21472</strain>
    </source>
</reference>
<dbReference type="PANTHER" id="PTHR43963:SF6">
    <property type="entry name" value="CHAIN DEHYDROGENASE FAMILY PROTEIN, PUTATIVE (AFU_ORTHOLOGUE AFUA_3G15350)-RELATED"/>
    <property type="match status" value="1"/>
</dbReference>
<proteinExistence type="inferred from homology"/>
<comment type="caution">
    <text evidence="5">The sequence shown here is derived from an EMBL/GenBank/DDBJ whole genome shotgun (WGS) entry which is preliminary data.</text>
</comment>
<keyword evidence="6" id="KW-1185">Reference proteome</keyword>
<dbReference type="PANTHER" id="PTHR43963">
    <property type="entry name" value="CARBONYL REDUCTASE 1-RELATED"/>
    <property type="match status" value="1"/>
</dbReference>
<dbReference type="EMBL" id="JAPZBO010000001">
    <property type="protein sequence ID" value="KAJ5331076.1"/>
    <property type="molecule type" value="Genomic_DNA"/>
</dbReference>
<comment type="similarity">
    <text evidence="1 4">Belongs to the short-chain dehydrogenases/reductases (SDR) family.</text>
</comment>
<evidence type="ECO:0000256" key="2">
    <source>
        <dbReference type="ARBA" id="ARBA00022857"/>
    </source>
</evidence>
<dbReference type="GO" id="GO:0016491">
    <property type="term" value="F:oxidoreductase activity"/>
    <property type="evidence" value="ECO:0007669"/>
    <property type="project" value="UniProtKB-KW"/>
</dbReference>
<dbReference type="Gene3D" id="3.40.50.720">
    <property type="entry name" value="NAD(P)-binding Rossmann-like Domain"/>
    <property type="match status" value="1"/>
</dbReference>
<sequence>MDTPLVAIVTGANRGIGCAIRAALVQQLPGPLILYAASRTGGSIDLLGLSIPPAVQICPAQLSLTDKASITALSTMVGNEHRGCDILINNAGLYYFQQNITAAQRQETLDVNYRGTLNVCQAFLPIMRENGRIVNVSSQSGQLKYFHPRLQARFLSPDLTFADLDALLGEYSRLADQHTATASGWPSLAYFTSKAALNAATRILARENPHLLINCCCPGWVGTPLGAQAGQPPKSVEEGARIPLRLAIGDIGQISGQYWANESVASTGNGKIQDW</sequence>
<dbReference type="InterPro" id="IPR036291">
    <property type="entry name" value="NAD(P)-bd_dom_sf"/>
</dbReference>
<name>A0A9W9QCB6_9EURO</name>
<reference evidence="5" key="2">
    <citation type="journal article" date="2023" name="IMA Fungus">
        <title>Comparative genomic study of the Penicillium genus elucidates a diverse pangenome and 15 lateral gene transfer events.</title>
        <authorList>
            <person name="Petersen C."/>
            <person name="Sorensen T."/>
            <person name="Nielsen M.R."/>
            <person name="Sondergaard T.E."/>
            <person name="Sorensen J.L."/>
            <person name="Fitzpatrick D.A."/>
            <person name="Frisvad J.C."/>
            <person name="Nielsen K.L."/>
        </authorList>
    </citation>
    <scope>NUCLEOTIDE SEQUENCE</scope>
    <source>
        <strain evidence="5">IBT 21472</strain>
    </source>
</reference>
<dbReference type="PRINTS" id="PR00081">
    <property type="entry name" value="GDHRDH"/>
</dbReference>
<dbReference type="InterPro" id="IPR002347">
    <property type="entry name" value="SDR_fam"/>
</dbReference>
<keyword evidence="2" id="KW-0521">NADP</keyword>
<organism evidence="5 6">
    <name type="scientific">Penicillium atrosanguineum</name>
    <dbReference type="NCBI Taxonomy" id="1132637"/>
    <lineage>
        <taxon>Eukaryota</taxon>
        <taxon>Fungi</taxon>
        <taxon>Dikarya</taxon>
        <taxon>Ascomycota</taxon>
        <taxon>Pezizomycotina</taxon>
        <taxon>Eurotiomycetes</taxon>
        <taxon>Eurotiomycetidae</taxon>
        <taxon>Eurotiales</taxon>
        <taxon>Aspergillaceae</taxon>
        <taxon>Penicillium</taxon>
    </lineage>
</organism>
<dbReference type="Pfam" id="PF00106">
    <property type="entry name" value="adh_short"/>
    <property type="match status" value="1"/>
</dbReference>
<accession>A0A9W9QCB6</accession>
<dbReference type="PRINTS" id="PR00080">
    <property type="entry name" value="SDRFAMILY"/>
</dbReference>
<dbReference type="SUPFAM" id="SSF51735">
    <property type="entry name" value="NAD(P)-binding Rossmann-fold domains"/>
    <property type="match status" value="1"/>
</dbReference>
<evidence type="ECO:0000313" key="5">
    <source>
        <dbReference type="EMBL" id="KAJ5331076.1"/>
    </source>
</evidence>
<dbReference type="Proteomes" id="UP001147746">
    <property type="component" value="Unassembled WGS sequence"/>
</dbReference>
<evidence type="ECO:0000256" key="3">
    <source>
        <dbReference type="ARBA" id="ARBA00023002"/>
    </source>
</evidence>
<keyword evidence="3" id="KW-0560">Oxidoreductase</keyword>
<dbReference type="OrthoDB" id="191139at2759"/>